<feature type="repeat" description="TPR" evidence="1">
    <location>
        <begin position="101"/>
        <end position="134"/>
    </location>
</feature>
<evidence type="ECO:0000256" key="2">
    <source>
        <dbReference type="SAM" id="Coils"/>
    </source>
</evidence>
<dbReference type="AlphaFoldDB" id="A0A9J6DDP9"/>
<dbReference type="VEuPathDB" id="VectorBase:LOC119175898"/>
<evidence type="ECO:0000256" key="1">
    <source>
        <dbReference type="PROSITE-ProRule" id="PRU00339"/>
    </source>
</evidence>
<dbReference type="EMBL" id="JABSTU010000010">
    <property type="protein sequence ID" value="KAH8020229.1"/>
    <property type="molecule type" value="Genomic_DNA"/>
</dbReference>
<evidence type="ECO:0000313" key="4">
    <source>
        <dbReference type="EMBL" id="KAH8020229.1"/>
    </source>
</evidence>
<dbReference type="InterPro" id="IPR019734">
    <property type="entry name" value="TPR_rpt"/>
</dbReference>
<feature type="compositionally biased region" description="Polar residues" evidence="3">
    <location>
        <begin position="260"/>
        <end position="272"/>
    </location>
</feature>
<dbReference type="PROSITE" id="PS50005">
    <property type="entry name" value="TPR"/>
    <property type="match status" value="3"/>
</dbReference>
<dbReference type="PANTHER" id="PTHR46014">
    <property type="entry name" value="TETRATRICOPEPTIDE REPEAT PROTEIN 1"/>
    <property type="match status" value="1"/>
</dbReference>
<dbReference type="Pfam" id="PF13181">
    <property type="entry name" value="TPR_8"/>
    <property type="match status" value="1"/>
</dbReference>
<dbReference type="SMART" id="SM00028">
    <property type="entry name" value="TPR"/>
    <property type="match status" value="3"/>
</dbReference>
<protein>
    <recommendedName>
        <fullName evidence="6">Tetratricopeptide repeat protein 1</fullName>
    </recommendedName>
</protein>
<name>A0A9J6DDP9_RHIMP</name>
<sequence length="319" mass="35423">MEAGSAEKEKTSEASEEKLFGTDPENTEDDGAEDLYVLDEEELENLEKTMTDDEKKANKERALSLKGDGNVSFKAGQYLDAMEAYTQALKICPLSSSEERSVLYSNRGATWARLEKKKLAIKDCTKAIELNPSYLKPVLKRAWLYKETKNLDEALKDYQHILELDPSNGEARHACMTLPDEIKERNEKLQAEMIDKLKELGNLVLRPFGMSTDNFKLTKDGEGDAVLLPAEMDVESPGLPPIPSKSSVATLRKRSGHPSDVNSEDTLIYSTASDESSDESDFVPVARRKAKRRLLTTSSSQSKVTTNTVADRFFGPGGD</sequence>
<dbReference type="InterPro" id="IPR052769">
    <property type="entry name" value="TPR_domain_protein"/>
</dbReference>
<dbReference type="Proteomes" id="UP000821866">
    <property type="component" value="Chromosome 8"/>
</dbReference>
<reference evidence="4" key="1">
    <citation type="journal article" date="2020" name="Cell">
        <title>Large-Scale Comparative Analyses of Tick Genomes Elucidate Their Genetic Diversity and Vector Capacities.</title>
        <authorList>
            <consortium name="Tick Genome and Microbiome Consortium (TIGMIC)"/>
            <person name="Jia N."/>
            <person name="Wang J."/>
            <person name="Shi W."/>
            <person name="Du L."/>
            <person name="Sun Y."/>
            <person name="Zhan W."/>
            <person name="Jiang J.F."/>
            <person name="Wang Q."/>
            <person name="Zhang B."/>
            <person name="Ji P."/>
            <person name="Bell-Sakyi L."/>
            <person name="Cui X.M."/>
            <person name="Yuan T.T."/>
            <person name="Jiang B.G."/>
            <person name="Yang W.F."/>
            <person name="Lam T.T."/>
            <person name="Chang Q.C."/>
            <person name="Ding S.J."/>
            <person name="Wang X.J."/>
            <person name="Zhu J.G."/>
            <person name="Ruan X.D."/>
            <person name="Zhao L."/>
            <person name="Wei J.T."/>
            <person name="Ye R.Z."/>
            <person name="Que T.C."/>
            <person name="Du C.H."/>
            <person name="Zhou Y.H."/>
            <person name="Cheng J.X."/>
            <person name="Dai P.F."/>
            <person name="Guo W.B."/>
            <person name="Han X.H."/>
            <person name="Huang E.J."/>
            <person name="Li L.F."/>
            <person name="Wei W."/>
            <person name="Gao Y.C."/>
            <person name="Liu J.Z."/>
            <person name="Shao H.Z."/>
            <person name="Wang X."/>
            <person name="Wang C.C."/>
            <person name="Yang T.C."/>
            <person name="Huo Q.B."/>
            <person name="Li W."/>
            <person name="Chen H.Y."/>
            <person name="Chen S.E."/>
            <person name="Zhou L.G."/>
            <person name="Ni X.B."/>
            <person name="Tian J.H."/>
            <person name="Sheng Y."/>
            <person name="Liu T."/>
            <person name="Pan Y.S."/>
            <person name="Xia L.Y."/>
            <person name="Li J."/>
            <person name="Zhao F."/>
            <person name="Cao W.C."/>
        </authorList>
    </citation>
    <scope>NUCLEOTIDE SEQUENCE</scope>
    <source>
        <strain evidence="4">Rmic-2018</strain>
    </source>
</reference>
<dbReference type="Pfam" id="PF00515">
    <property type="entry name" value="TPR_1"/>
    <property type="match status" value="1"/>
</dbReference>
<accession>A0A9J6DDP9</accession>
<organism evidence="4 5">
    <name type="scientific">Rhipicephalus microplus</name>
    <name type="common">Cattle tick</name>
    <name type="synonym">Boophilus microplus</name>
    <dbReference type="NCBI Taxonomy" id="6941"/>
    <lineage>
        <taxon>Eukaryota</taxon>
        <taxon>Metazoa</taxon>
        <taxon>Ecdysozoa</taxon>
        <taxon>Arthropoda</taxon>
        <taxon>Chelicerata</taxon>
        <taxon>Arachnida</taxon>
        <taxon>Acari</taxon>
        <taxon>Parasitiformes</taxon>
        <taxon>Ixodida</taxon>
        <taxon>Ixodoidea</taxon>
        <taxon>Ixodidae</taxon>
        <taxon>Rhipicephalinae</taxon>
        <taxon>Rhipicephalus</taxon>
        <taxon>Boophilus</taxon>
    </lineage>
</organism>
<feature type="compositionally biased region" description="Basic and acidic residues" evidence="3">
    <location>
        <begin position="1"/>
        <end position="20"/>
    </location>
</feature>
<dbReference type="PANTHER" id="PTHR46014:SF1">
    <property type="entry name" value="TETRATRICOPEPTIDE REPEAT PROTEIN 1"/>
    <property type="match status" value="1"/>
</dbReference>
<comment type="caution">
    <text evidence="4">The sequence shown here is derived from an EMBL/GenBank/DDBJ whole genome shotgun (WGS) entry which is preliminary data.</text>
</comment>
<keyword evidence="2" id="KW-0175">Coiled coil</keyword>
<evidence type="ECO:0008006" key="6">
    <source>
        <dbReference type="Google" id="ProtNLM"/>
    </source>
</evidence>
<proteinExistence type="predicted"/>
<gene>
    <name evidence="4" type="ORF">HPB51_025433</name>
</gene>
<dbReference type="SUPFAM" id="SSF48452">
    <property type="entry name" value="TPR-like"/>
    <property type="match status" value="1"/>
</dbReference>
<feature type="compositionally biased region" description="Polar residues" evidence="3">
    <location>
        <begin position="295"/>
        <end position="309"/>
    </location>
</feature>
<keyword evidence="1" id="KW-0802">TPR repeat</keyword>
<feature type="repeat" description="TPR" evidence="1">
    <location>
        <begin position="135"/>
        <end position="168"/>
    </location>
</feature>
<dbReference type="Gene3D" id="1.25.40.10">
    <property type="entry name" value="Tetratricopeptide repeat domain"/>
    <property type="match status" value="1"/>
</dbReference>
<feature type="repeat" description="TPR" evidence="1">
    <location>
        <begin position="62"/>
        <end position="95"/>
    </location>
</feature>
<feature type="region of interest" description="Disordered" evidence="3">
    <location>
        <begin position="234"/>
        <end position="319"/>
    </location>
</feature>
<keyword evidence="5" id="KW-1185">Reference proteome</keyword>
<reference evidence="4" key="2">
    <citation type="submission" date="2021-09" db="EMBL/GenBank/DDBJ databases">
        <authorList>
            <person name="Jia N."/>
            <person name="Wang J."/>
            <person name="Shi W."/>
            <person name="Du L."/>
            <person name="Sun Y."/>
            <person name="Zhan W."/>
            <person name="Jiang J."/>
            <person name="Wang Q."/>
            <person name="Zhang B."/>
            <person name="Ji P."/>
            <person name="Sakyi L.B."/>
            <person name="Cui X."/>
            <person name="Yuan T."/>
            <person name="Jiang B."/>
            <person name="Yang W."/>
            <person name="Lam T.T.-Y."/>
            <person name="Chang Q."/>
            <person name="Ding S."/>
            <person name="Wang X."/>
            <person name="Zhu J."/>
            <person name="Ruan X."/>
            <person name="Zhao L."/>
            <person name="Wei J."/>
            <person name="Que T."/>
            <person name="Du C."/>
            <person name="Cheng J."/>
            <person name="Dai P."/>
            <person name="Han X."/>
            <person name="Huang E."/>
            <person name="Gao Y."/>
            <person name="Liu J."/>
            <person name="Shao H."/>
            <person name="Ye R."/>
            <person name="Li L."/>
            <person name="Wei W."/>
            <person name="Wang X."/>
            <person name="Wang C."/>
            <person name="Huo Q."/>
            <person name="Li W."/>
            <person name="Guo W."/>
            <person name="Chen H."/>
            <person name="Chen S."/>
            <person name="Zhou L."/>
            <person name="Zhou L."/>
            <person name="Ni X."/>
            <person name="Tian J."/>
            <person name="Zhou Y."/>
            <person name="Sheng Y."/>
            <person name="Liu T."/>
            <person name="Pan Y."/>
            <person name="Xia L."/>
            <person name="Li J."/>
            <person name="Zhao F."/>
            <person name="Cao W."/>
        </authorList>
    </citation>
    <scope>NUCLEOTIDE SEQUENCE</scope>
    <source>
        <strain evidence="4">Rmic-2018</strain>
        <tissue evidence="4">Larvae</tissue>
    </source>
</reference>
<dbReference type="InterPro" id="IPR011990">
    <property type="entry name" value="TPR-like_helical_dom_sf"/>
</dbReference>
<evidence type="ECO:0000313" key="5">
    <source>
        <dbReference type="Proteomes" id="UP000821866"/>
    </source>
</evidence>
<evidence type="ECO:0000256" key="3">
    <source>
        <dbReference type="SAM" id="MobiDB-lite"/>
    </source>
</evidence>
<feature type="coiled-coil region" evidence="2">
    <location>
        <begin position="36"/>
        <end position="63"/>
    </location>
</feature>
<feature type="region of interest" description="Disordered" evidence="3">
    <location>
        <begin position="1"/>
        <end position="32"/>
    </location>
</feature>